<feature type="signal peptide" evidence="1">
    <location>
        <begin position="1"/>
        <end position="20"/>
    </location>
</feature>
<organism evidence="2">
    <name type="scientific">Brugia malayi</name>
    <name type="common">Filarial nematode worm</name>
    <dbReference type="NCBI Taxonomy" id="6279"/>
    <lineage>
        <taxon>Eukaryota</taxon>
        <taxon>Metazoa</taxon>
        <taxon>Ecdysozoa</taxon>
        <taxon>Nematoda</taxon>
        <taxon>Chromadorea</taxon>
        <taxon>Rhabditida</taxon>
        <taxon>Spirurina</taxon>
        <taxon>Spiruromorpha</taxon>
        <taxon>Filarioidea</taxon>
        <taxon>Onchocercidae</taxon>
        <taxon>Brugia</taxon>
    </lineage>
</organism>
<reference evidence="2" key="2">
    <citation type="submission" date="2012-12" db="EMBL/GenBank/DDBJ databases">
        <authorList>
            <consortium name="WormBase Consortium"/>
            <person name="Ghedin E."/>
            <person name="Paulini M."/>
        </authorList>
    </citation>
    <scope>NUCLEOTIDE SEQUENCE</scope>
    <source>
        <strain evidence="2">FR3</strain>
    </source>
</reference>
<evidence type="ECO:0000256" key="1">
    <source>
        <dbReference type="SAM" id="SignalP"/>
    </source>
</evidence>
<reference evidence="2" key="1">
    <citation type="journal article" date="2007" name="Science">
        <title>Draft genome of the filarial nematode parasite Brugia malayi.</title>
        <authorList>
            <person name="Ghedin E."/>
            <person name="Wang S."/>
            <person name="Spiro D."/>
            <person name="Caler E."/>
            <person name="Zhao Q."/>
            <person name="Crabtree J."/>
            <person name="Allen J.E."/>
            <person name="Delcher A.L."/>
            <person name="Guiliano D.B."/>
            <person name="Miranda-Saavedra D."/>
            <person name="Angiuoli S.V."/>
            <person name="Creasy T."/>
            <person name="Amedeo P."/>
            <person name="Haas B."/>
            <person name="El-Sayed N.M."/>
            <person name="Wortman J.R."/>
            <person name="Feldblyum T."/>
            <person name="Tallon L."/>
            <person name="Schatz M."/>
            <person name="Shumway M."/>
            <person name="Koo H."/>
            <person name="Salzberg S.L."/>
            <person name="Schobel S."/>
            <person name="Pertea M."/>
            <person name="Pop M."/>
            <person name="White O."/>
            <person name="Barton G.J."/>
            <person name="Carlow C.K."/>
            <person name="Crawford M.J."/>
            <person name="Daub J."/>
            <person name="Dimmic M.W."/>
            <person name="Estes C.F."/>
            <person name="Foster J.M."/>
            <person name="Ganatra M."/>
            <person name="Gregory W.F."/>
            <person name="Johnson N.M."/>
            <person name="Jin J."/>
            <person name="Komuniecki R."/>
            <person name="Korf I."/>
            <person name="Kumar S."/>
            <person name="Laney S."/>
            <person name="Li B.W."/>
            <person name="Li W."/>
            <person name="Lindblom T.H."/>
            <person name="Lustigman S."/>
            <person name="Ma D."/>
            <person name="Maina C.V."/>
            <person name="Martin D.M."/>
            <person name="McCarter J.P."/>
            <person name="McReynolds L."/>
            <person name="Mitreva M."/>
            <person name="Nutman T.B."/>
            <person name="Parkinson J."/>
            <person name="Peregrin-Alvarez J.M."/>
            <person name="Poole C."/>
            <person name="Ren Q."/>
            <person name="Saunders L."/>
            <person name="Sluder A.E."/>
            <person name="Smith K."/>
            <person name="Stanke M."/>
            <person name="Unnasch T.R."/>
            <person name="Ware J."/>
            <person name="Wei A.D."/>
            <person name="Weil G."/>
            <person name="Williams D.J."/>
            <person name="Zhang Y."/>
            <person name="Williams S.A."/>
            <person name="Fraser-Liggett C."/>
            <person name="Slatko B."/>
            <person name="Blaxter M.L."/>
            <person name="Scott A.L."/>
        </authorList>
    </citation>
    <scope>NUCLEOTIDE SEQUENCE</scope>
    <source>
        <strain evidence="2">FR3</strain>
    </source>
</reference>
<gene>
    <name evidence="2" type="primary">Bm1332</name>
    <name evidence="2" type="ORF">BM_Bm1332</name>
</gene>
<accession>A0A1I9G2K6</accession>
<protein>
    <submittedName>
        <fullName evidence="2">Bm1332</fullName>
    </submittedName>
</protein>
<keyword evidence="1" id="KW-0732">Signal</keyword>
<feature type="chain" id="PRO_5009328287" evidence="1">
    <location>
        <begin position="21"/>
        <end position="90"/>
    </location>
</feature>
<dbReference type="EMBL" id="LN856957">
    <property type="protein sequence ID" value="CDP96108.1"/>
    <property type="molecule type" value="Genomic_DNA"/>
</dbReference>
<name>A0A1I9G2K6_BRUMA</name>
<proteinExistence type="predicted"/>
<sequence length="90" mass="10056">MLSLELVIFTLLLLFYRTSSDGLLIFEVTGLPILDMGSSSSLCQWITNFKIIVNFLKIGFFSASSDCVVSYFGLKFAQFDVVTVCTDSNY</sequence>
<evidence type="ECO:0000313" key="2">
    <source>
        <dbReference type="EMBL" id="CDP96108.1"/>
    </source>
</evidence>
<dbReference type="AlphaFoldDB" id="A0A1I9G2K6"/>